<organism evidence="4 5">
    <name type="scientific">Mycena albidolilacea</name>
    <dbReference type="NCBI Taxonomy" id="1033008"/>
    <lineage>
        <taxon>Eukaryota</taxon>
        <taxon>Fungi</taxon>
        <taxon>Dikarya</taxon>
        <taxon>Basidiomycota</taxon>
        <taxon>Agaricomycotina</taxon>
        <taxon>Agaricomycetes</taxon>
        <taxon>Agaricomycetidae</taxon>
        <taxon>Agaricales</taxon>
        <taxon>Marasmiineae</taxon>
        <taxon>Mycenaceae</taxon>
        <taxon>Mycena</taxon>
    </lineage>
</organism>
<feature type="chain" id="PRO_5042184110" description="Yeast cell wall synthesis Kre9/Knh1-like N-terminal domain-containing protein" evidence="2">
    <location>
        <begin position="22"/>
        <end position="130"/>
    </location>
</feature>
<reference evidence="4" key="1">
    <citation type="submission" date="2023-03" db="EMBL/GenBank/DDBJ databases">
        <title>Massive genome expansion in bonnet fungi (Mycena s.s.) driven by repeated elements and novel gene families across ecological guilds.</title>
        <authorList>
            <consortium name="Lawrence Berkeley National Laboratory"/>
            <person name="Harder C.B."/>
            <person name="Miyauchi S."/>
            <person name="Viragh M."/>
            <person name="Kuo A."/>
            <person name="Thoen E."/>
            <person name="Andreopoulos B."/>
            <person name="Lu D."/>
            <person name="Skrede I."/>
            <person name="Drula E."/>
            <person name="Henrissat B."/>
            <person name="Morin E."/>
            <person name="Kohler A."/>
            <person name="Barry K."/>
            <person name="LaButti K."/>
            <person name="Morin E."/>
            <person name="Salamov A."/>
            <person name="Lipzen A."/>
            <person name="Mereny Z."/>
            <person name="Hegedus B."/>
            <person name="Baldrian P."/>
            <person name="Stursova M."/>
            <person name="Weitz H."/>
            <person name="Taylor A."/>
            <person name="Grigoriev I.V."/>
            <person name="Nagy L.G."/>
            <person name="Martin F."/>
            <person name="Kauserud H."/>
        </authorList>
    </citation>
    <scope>NUCLEOTIDE SEQUENCE</scope>
    <source>
        <strain evidence="4">CBHHK002</strain>
    </source>
</reference>
<evidence type="ECO:0000313" key="5">
    <source>
        <dbReference type="Proteomes" id="UP001218218"/>
    </source>
</evidence>
<name>A0AAD7ASQ5_9AGAR</name>
<gene>
    <name evidence="4" type="ORF">DFH08DRAFT_836558</name>
</gene>
<feature type="signal peptide" evidence="2">
    <location>
        <begin position="1"/>
        <end position="21"/>
    </location>
</feature>
<keyword evidence="1 2" id="KW-0732">Signal</keyword>
<proteinExistence type="predicted"/>
<evidence type="ECO:0000256" key="1">
    <source>
        <dbReference type="ARBA" id="ARBA00022729"/>
    </source>
</evidence>
<evidence type="ECO:0000259" key="3">
    <source>
        <dbReference type="Pfam" id="PF10342"/>
    </source>
</evidence>
<feature type="domain" description="Yeast cell wall synthesis Kre9/Knh1-like N-terminal" evidence="3">
    <location>
        <begin position="40"/>
        <end position="121"/>
    </location>
</feature>
<evidence type="ECO:0000313" key="4">
    <source>
        <dbReference type="EMBL" id="KAJ7367104.1"/>
    </source>
</evidence>
<dbReference type="Pfam" id="PF10342">
    <property type="entry name" value="Kre9_KNH"/>
    <property type="match status" value="1"/>
</dbReference>
<keyword evidence="5" id="KW-1185">Reference proteome</keyword>
<sequence>MPSTSALTLLFLAFFAIFVASAPLATPLPRDVYSPRVLYPRNDTVWHVGKTYTVTWNVTDAPKSITNSKGMIILVQNHRMIDLDSPLAEGFSILLSKFNITIPHTVKPGTYQLLLMGDSGNVGDEFTIAK</sequence>
<protein>
    <recommendedName>
        <fullName evidence="3">Yeast cell wall synthesis Kre9/Knh1-like N-terminal domain-containing protein</fullName>
    </recommendedName>
</protein>
<accession>A0AAD7ASQ5</accession>
<dbReference type="EMBL" id="JARIHO010000002">
    <property type="protein sequence ID" value="KAJ7367104.1"/>
    <property type="molecule type" value="Genomic_DNA"/>
</dbReference>
<dbReference type="AlphaFoldDB" id="A0AAD7ASQ5"/>
<dbReference type="Proteomes" id="UP001218218">
    <property type="component" value="Unassembled WGS sequence"/>
</dbReference>
<dbReference type="InterPro" id="IPR018466">
    <property type="entry name" value="Kre9/Knh1-like_N"/>
</dbReference>
<comment type="caution">
    <text evidence="4">The sequence shown here is derived from an EMBL/GenBank/DDBJ whole genome shotgun (WGS) entry which is preliminary data.</text>
</comment>
<evidence type="ECO:0000256" key="2">
    <source>
        <dbReference type="SAM" id="SignalP"/>
    </source>
</evidence>